<keyword evidence="6 10" id="KW-0653">Protein transport</keyword>
<dbReference type="EMBL" id="JBHSHC010000099">
    <property type="protein sequence ID" value="MFC4768379.1"/>
    <property type="molecule type" value="Genomic_DNA"/>
</dbReference>
<keyword evidence="3 10" id="KW-0813">Transport</keyword>
<keyword evidence="9 10" id="KW-0472">Membrane</keyword>
<keyword evidence="7 10" id="KW-1133">Transmembrane helix</keyword>
<keyword evidence="8 10" id="KW-0811">Translocation</keyword>
<evidence type="ECO:0000256" key="5">
    <source>
        <dbReference type="ARBA" id="ARBA00022692"/>
    </source>
</evidence>
<evidence type="ECO:0000256" key="7">
    <source>
        <dbReference type="ARBA" id="ARBA00022989"/>
    </source>
</evidence>
<evidence type="ECO:0000313" key="11">
    <source>
        <dbReference type="EMBL" id="MFC4768379.1"/>
    </source>
</evidence>
<evidence type="ECO:0000256" key="6">
    <source>
        <dbReference type="ARBA" id="ARBA00022927"/>
    </source>
</evidence>
<dbReference type="NCBIfam" id="TIGR00810">
    <property type="entry name" value="secG"/>
    <property type="match status" value="1"/>
</dbReference>
<evidence type="ECO:0000256" key="9">
    <source>
        <dbReference type="ARBA" id="ARBA00023136"/>
    </source>
</evidence>
<protein>
    <recommendedName>
        <fullName evidence="10">Protein-export membrane protein SecG</fullName>
    </recommendedName>
</protein>
<comment type="caution">
    <text evidence="10">Lacks conserved residue(s) required for the propagation of feature annotation.</text>
</comment>
<evidence type="ECO:0000256" key="3">
    <source>
        <dbReference type="ARBA" id="ARBA00022448"/>
    </source>
</evidence>
<comment type="caution">
    <text evidence="11">The sequence shown here is derived from an EMBL/GenBank/DDBJ whole genome shotgun (WGS) entry which is preliminary data.</text>
</comment>
<evidence type="ECO:0000256" key="10">
    <source>
        <dbReference type="RuleBase" id="RU365087"/>
    </source>
</evidence>
<feature type="transmembrane region" description="Helical" evidence="10">
    <location>
        <begin position="51"/>
        <end position="75"/>
    </location>
</feature>
<comment type="similarity">
    <text evidence="2 10">Belongs to the SecG family.</text>
</comment>
<dbReference type="InterPro" id="IPR004692">
    <property type="entry name" value="SecG"/>
</dbReference>
<gene>
    <name evidence="11" type="primary">secG</name>
    <name evidence="11" type="ORF">ACFO8Q_13585</name>
</gene>
<dbReference type="PANTHER" id="PTHR34182">
    <property type="entry name" value="PROTEIN-EXPORT MEMBRANE PROTEIN SECG"/>
    <property type="match status" value="1"/>
</dbReference>
<dbReference type="Pfam" id="PF03840">
    <property type="entry name" value="SecG"/>
    <property type="match status" value="1"/>
</dbReference>
<comment type="subcellular location">
    <subcellularLocation>
        <location evidence="1 10">Cell membrane</location>
        <topology evidence="1 10">Multi-pass membrane protein</topology>
    </subcellularLocation>
</comment>
<organism evidence="11 12">
    <name type="scientific">Effusibacillus consociatus</name>
    <dbReference type="NCBI Taxonomy" id="1117041"/>
    <lineage>
        <taxon>Bacteria</taxon>
        <taxon>Bacillati</taxon>
        <taxon>Bacillota</taxon>
        <taxon>Bacilli</taxon>
        <taxon>Bacillales</taxon>
        <taxon>Alicyclobacillaceae</taxon>
        <taxon>Effusibacillus</taxon>
    </lineage>
</organism>
<comment type="function">
    <text evidence="10">Involved in protein export. Participates in an early event of protein translocation.</text>
</comment>
<reference evidence="12" key="1">
    <citation type="journal article" date="2019" name="Int. J. Syst. Evol. Microbiol.">
        <title>The Global Catalogue of Microorganisms (GCM) 10K type strain sequencing project: providing services to taxonomists for standard genome sequencing and annotation.</title>
        <authorList>
            <consortium name="The Broad Institute Genomics Platform"/>
            <consortium name="The Broad Institute Genome Sequencing Center for Infectious Disease"/>
            <person name="Wu L."/>
            <person name="Ma J."/>
        </authorList>
    </citation>
    <scope>NUCLEOTIDE SEQUENCE [LARGE SCALE GENOMIC DNA]</scope>
    <source>
        <strain evidence="12">WYCCWR 12678</strain>
    </source>
</reference>
<evidence type="ECO:0000256" key="1">
    <source>
        <dbReference type="ARBA" id="ARBA00004651"/>
    </source>
</evidence>
<evidence type="ECO:0000256" key="4">
    <source>
        <dbReference type="ARBA" id="ARBA00022475"/>
    </source>
</evidence>
<keyword evidence="12" id="KW-1185">Reference proteome</keyword>
<name>A0ABV9Q271_9BACL</name>
<dbReference type="PRINTS" id="PR01651">
    <property type="entry name" value="SECGEXPORT"/>
</dbReference>
<accession>A0ABV9Q271</accession>
<evidence type="ECO:0000256" key="2">
    <source>
        <dbReference type="ARBA" id="ARBA00008445"/>
    </source>
</evidence>
<evidence type="ECO:0000256" key="8">
    <source>
        <dbReference type="ARBA" id="ARBA00023010"/>
    </source>
</evidence>
<proteinExistence type="inferred from homology"/>
<dbReference type="RefSeq" id="WP_380026330.1">
    <property type="nucleotide sequence ID" value="NZ_JBHSHC010000099.1"/>
</dbReference>
<dbReference type="Proteomes" id="UP001596002">
    <property type="component" value="Unassembled WGS sequence"/>
</dbReference>
<evidence type="ECO:0000313" key="12">
    <source>
        <dbReference type="Proteomes" id="UP001596002"/>
    </source>
</evidence>
<sequence length="78" mass="8096">MIAFAKILLVVVSVLLILTVLLQSGRSAGLSGAITGGAEQMIGRKARGMDAVFAKITAGLATAFILLSVWVAWLVTHS</sequence>
<dbReference type="PANTHER" id="PTHR34182:SF1">
    <property type="entry name" value="PROTEIN-EXPORT MEMBRANE PROTEIN SECG"/>
    <property type="match status" value="1"/>
</dbReference>
<keyword evidence="4 10" id="KW-1003">Cell membrane</keyword>
<keyword evidence="5 10" id="KW-0812">Transmembrane</keyword>